<dbReference type="InterPro" id="IPR036390">
    <property type="entry name" value="WH_DNA-bd_sf"/>
</dbReference>
<dbReference type="SMART" id="SM00347">
    <property type="entry name" value="HTH_MARR"/>
    <property type="match status" value="1"/>
</dbReference>
<dbReference type="GO" id="GO:0003700">
    <property type="term" value="F:DNA-binding transcription factor activity"/>
    <property type="evidence" value="ECO:0007669"/>
    <property type="project" value="InterPro"/>
</dbReference>
<dbReference type="PANTHER" id="PTHR33164">
    <property type="entry name" value="TRANSCRIPTIONAL REGULATOR, MARR FAMILY"/>
    <property type="match status" value="1"/>
</dbReference>
<dbReference type="InterPro" id="IPR039422">
    <property type="entry name" value="MarR/SlyA-like"/>
</dbReference>
<dbReference type="AlphaFoldDB" id="A0A1I2LST9"/>
<dbReference type="PROSITE" id="PS50995">
    <property type="entry name" value="HTH_MARR_2"/>
    <property type="match status" value="1"/>
</dbReference>
<keyword evidence="5" id="KW-1185">Reference proteome</keyword>
<sequence>MSTGTREELIQHLTGSLMQEYSLRVILFHQTVAENLGLNVTDHKCLGLLANTGPITAGRLSELTGLSTGAITTVIDRLEKAGFARRERDPKDRRRVIVRPLMEKAEEKIGPIFESLQQSMNHLCSRYQDEELELLIDFLQQSMRIMEKESERLKKTL</sequence>
<protein>
    <submittedName>
        <fullName evidence="4">DNA-binding transcriptional regulator, MarR family</fullName>
    </submittedName>
</protein>
<dbReference type="EMBL" id="FOOK01000006">
    <property type="protein sequence ID" value="SFF82193.1"/>
    <property type="molecule type" value="Genomic_DNA"/>
</dbReference>
<evidence type="ECO:0000313" key="5">
    <source>
        <dbReference type="Proteomes" id="UP000198661"/>
    </source>
</evidence>
<dbReference type="GO" id="GO:0003677">
    <property type="term" value="F:DNA binding"/>
    <property type="evidence" value="ECO:0007669"/>
    <property type="project" value="UniProtKB-KW"/>
</dbReference>
<dbReference type="Gene3D" id="1.10.10.10">
    <property type="entry name" value="Winged helix-like DNA-binding domain superfamily/Winged helix DNA-binding domain"/>
    <property type="match status" value="1"/>
</dbReference>
<feature type="coiled-coil region" evidence="2">
    <location>
        <begin position="129"/>
        <end position="156"/>
    </location>
</feature>
<dbReference type="PANTHER" id="PTHR33164:SF106">
    <property type="entry name" value="TRANSCRIPTIONAL REGULATORY PROTEIN"/>
    <property type="match status" value="1"/>
</dbReference>
<dbReference type="Pfam" id="PF01047">
    <property type="entry name" value="MarR"/>
    <property type="match status" value="1"/>
</dbReference>
<name>A0A1I2LST9_9BACL</name>
<feature type="domain" description="HTH marR-type" evidence="3">
    <location>
        <begin position="6"/>
        <end position="144"/>
    </location>
</feature>
<keyword evidence="2" id="KW-0175">Coiled coil</keyword>
<dbReference type="InterPro" id="IPR036388">
    <property type="entry name" value="WH-like_DNA-bd_sf"/>
</dbReference>
<dbReference type="Proteomes" id="UP000198661">
    <property type="component" value="Unassembled WGS sequence"/>
</dbReference>
<dbReference type="SUPFAM" id="SSF46785">
    <property type="entry name" value="Winged helix' DNA-binding domain"/>
    <property type="match status" value="1"/>
</dbReference>
<gene>
    <name evidence="4" type="ORF">SAMN04488025_1069</name>
</gene>
<dbReference type="InterPro" id="IPR000835">
    <property type="entry name" value="HTH_MarR-typ"/>
</dbReference>
<evidence type="ECO:0000256" key="1">
    <source>
        <dbReference type="ARBA" id="ARBA00023125"/>
    </source>
</evidence>
<evidence type="ECO:0000313" key="4">
    <source>
        <dbReference type="EMBL" id="SFF82193.1"/>
    </source>
</evidence>
<reference evidence="4 5" key="1">
    <citation type="submission" date="2016-10" db="EMBL/GenBank/DDBJ databases">
        <authorList>
            <person name="de Groot N.N."/>
        </authorList>
    </citation>
    <scope>NUCLEOTIDE SEQUENCE [LARGE SCALE GENOMIC DNA]</scope>
    <source>
        <strain evidence="4 5">DSM 44945</strain>
    </source>
</reference>
<proteinExistence type="predicted"/>
<accession>A0A1I2LST9</accession>
<dbReference type="GO" id="GO:0006950">
    <property type="term" value="P:response to stress"/>
    <property type="evidence" value="ECO:0007669"/>
    <property type="project" value="TreeGrafter"/>
</dbReference>
<dbReference type="OrthoDB" id="162531at2"/>
<keyword evidence="1 4" id="KW-0238">DNA-binding</keyword>
<evidence type="ECO:0000259" key="3">
    <source>
        <dbReference type="PROSITE" id="PS50995"/>
    </source>
</evidence>
<organism evidence="4 5">
    <name type="scientific">Planifilum fulgidum</name>
    <dbReference type="NCBI Taxonomy" id="201973"/>
    <lineage>
        <taxon>Bacteria</taxon>
        <taxon>Bacillati</taxon>
        <taxon>Bacillota</taxon>
        <taxon>Bacilli</taxon>
        <taxon>Bacillales</taxon>
        <taxon>Thermoactinomycetaceae</taxon>
        <taxon>Planifilum</taxon>
    </lineage>
</organism>
<evidence type="ECO:0000256" key="2">
    <source>
        <dbReference type="SAM" id="Coils"/>
    </source>
</evidence>
<dbReference type="RefSeq" id="WP_092036402.1">
    <property type="nucleotide sequence ID" value="NZ_FOOK01000006.1"/>
</dbReference>
<dbReference type="STRING" id="201973.SAMN04488025_1069"/>